<evidence type="ECO:0000256" key="3">
    <source>
        <dbReference type="ARBA" id="ARBA00009205"/>
    </source>
</evidence>
<proteinExistence type="inferred from homology"/>
<keyword evidence="9" id="KW-1185">Reference proteome</keyword>
<evidence type="ECO:0000256" key="5">
    <source>
        <dbReference type="ARBA" id="ARBA00022490"/>
    </source>
</evidence>
<dbReference type="AlphaFoldDB" id="A0A8C6QJ41"/>
<keyword evidence="7" id="KW-0966">Cell projection</keyword>
<keyword evidence="5" id="KW-0963">Cytoplasm</keyword>
<evidence type="ECO:0000256" key="2">
    <source>
        <dbReference type="ARBA" id="ARBA00004430"/>
    </source>
</evidence>
<comment type="function">
    <text evidence="1">Cilium- and flagellum-specific protein that plays a role in axonemal structure organization and motility. May play a role in outer and inner dynein arm assembly.</text>
</comment>
<dbReference type="PANTHER" id="PTHR31078">
    <property type="entry name" value="CILIA- AND FLAGELLA-ASSOCIATED PROTEIN 300"/>
    <property type="match status" value="1"/>
</dbReference>
<dbReference type="Proteomes" id="UP000694381">
    <property type="component" value="Unassembled WGS sequence"/>
</dbReference>
<evidence type="ECO:0000256" key="4">
    <source>
        <dbReference type="ARBA" id="ARBA00022174"/>
    </source>
</evidence>
<dbReference type="PANTHER" id="PTHR31078:SF1">
    <property type="entry name" value="CILIA- AND FLAGELLA-ASSOCIATED PROTEIN 300"/>
    <property type="match status" value="1"/>
</dbReference>
<comment type="subcellular location">
    <subcellularLocation>
        <location evidence="2">Cytoplasm</location>
        <location evidence="2">Cytoskeleton</location>
        <location evidence="2">Cilium axoneme</location>
    </subcellularLocation>
</comment>
<evidence type="ECO:0000313" key="9">
    <source>
        <dbReference type="Proteomes" id="UP000694381"/>
    </source>
</evidence>
<organism evidence="8 9">
    <name type="scientific">Nannospalax galili</name>
    <name type="common">Northern Israeli blind subterranean mole rat</name>
    <name type="synonym">Spalax galili</name>
    <dbReference type="NCBI Taxonomy" id="1026970"/>
    <lineage>
        <taxon>Eukaryota</taxon>
        <taxon>Metazoa</taxon>
        <taxon>Chordata</taxon>
        <taxon>Craniata</taxon>
        <taxon>Vertebrata</taxon>
        <taxon>Euteleostomi</taxon>
        <taxon>Mammalia</taxon>
        <taxon>Eutheria</taxon>
        <taxon>Euarchontoglires</taxon>
        <taxon>Glires</taxon>
        <taxon>Rodentia</taxon>
        <taxon>Myomorpha</taxon>
        <taxon>Muroidea</taxon>
        <taxon>Spalacidae</taxon>
        <taxon>Spalacinae</taxon>
        <taxon>Nannospalax</taxon>
    </lineage>
</organism>
<evidence type="ECO:0000313" key="8">
    <source>
        <dbReference type="Ensembl" id="ENSNGAP00000004801.1"/>
    </source>
</evidence>
<protein>
    <recommendedName>
        <fullName evidence="4">Cilia- and flagella-associated protein 300</fullName>
    </recommendedName>
</protein>
<dbReference type="InterPro" id="IPR029416">
    <property type="entry name" value="CFAP300"/>
</dbReference>
<dbReference type="OMA" id="ERSEFMF"/>
<sequence length="218" mass="25338">MAAGEPGDLGGYYFRFLPQRTFPSLSAREITSRLRQWSMLGRIQAQAFGFDQTFLPYRKDDFVMAFFKDPNVIPNLQLLSNSSGQWTTLVTWLLVIISIMSYSEKYEVFSQPEREEFLFCLFKHLCLGGSLCQYEDMLKPYLETAKLLYKDLVSVRKHPRTKEIHITSSVFKVKAYDSAGLCYPSPKEHEQTFSYFIVDPMKRHVNVLYHCYGVGEMT</sequence>
<evidence type="ECO:0000256" key="7">
    <source>
        <dbReference type="ARBA" id="ARBA00023273"/>
    </source>
</evidence>
<dbReference type="GO" id="GO:0005930">
    <property type="term" value="C:axoneme"/>
    <property type="evidence" value="ECO:0007669"/>
    <property type="project" value="UniProtKB-SubCell"/>
</dbReference>
<gene>
    <name evidence="8" type="primary">Cfap300</name>
</gene>
<reference evidence="8" key="1">
    <citation type="submission" date="2025-08" db="UniProtKB">
        <authorList>
            <consortium name="Ensembl"/>
        </authorList>
    </citation>
    <scope>IDENTIFICATION</scope>
</reference>
<reference evidence="8" key="2">
    <citation type="submission" date="2025-09" db="UniProtKB">
        <authorList>
            <consortium name="Ensembl"/>
        </authorList>
    </citation>
    <scope>IDENTIFICATION</scope>
</reference>
<dbReference type="GeneTree" id="ENSGT00510000047559"/>
<accession>A0A8C6QJ41</accession>
<keyword evidence="6" id="KW-0206">Cytoskeleton</keyword>
<dbReference type="Pfam" id="PF14926">
    <property type="entry name" value="CFAP300"/>
    <property type="match status" value="2"/>
</dbReference>
<name>A0A8C6QJ41_NANGA</name>
<evidence type="ECO:0000256" key="6">
    <source>
        <dbReference type="ARBA" id="ARBA00023212"/>
    </source>
</evidence>
<comment type="similarity">
    <text evidence="3">Belongs to the CFAP300 family.</text>
</comment>
<dbReference type="Ensembl" id="ENSNGAT00000008026.1">
    <property type="protein sequence ID" value="ENSNGAP00000004801.1"/>
    <property type="gene ID" value="ENSNGAG00000006580.1"/>
</dbReference>
<evidence type="ECO:0000256" key="1">
    <source>
        <dbReference type="ARBA" id="ARBA00002404"/>
    </source>
</evidence>